<keyword evidence="10" id="KW-0472">Membrane</keyword>
<dbReference type="GO" id="GO:0016042">
    <property type="term" value="P:lipid catabolic process"/>
    <property type="evidence" value="ECO:0007669"/>
    <property type="project" value="UniProtKB-KW"/>
</dbReference>
<evidence type="ECO:0000313" key="18">
    <source>
        <dbReference type="Proteomes" id="UP000250572"/>
    </source>
</evidence>
<dbReference type="Gene3D" id="3.40.50.1820">
    <property type="entry name" value="alpha/beta hydrolase"/>
    <property type="match status" value="1"/>
</dbReference>
<dbReference type="CDD" id="cd00707">
    <property type="entry name" value="Pancreat_lipase_like"/>
    <property type="match status" value="1"/>
</dbReference>
<name>A0A315VHJ4_GAMAF</name>
<evidence type="ECO:0000256" key="5">
    <source>
        <dbReference type="ARBA" id="ARBA00022525"/>
    </source>
</evidence>
<protein>
    <recommendedName>
        <fullName evidence="16">Lipase domain-containing protein</fullName>
    </recommendedName>
</protein>
<evidence type="ECO:0000256" key="13">
    <source>
        <dbReference type="ARBA" id="ARBA00048637"/>
    </source>
</evidence>
<evidence type="ECO:0000313" key="17">
    <source>
        <dbReference type="EMBL" id="PWA22923.1"/>
    </source>
</evidence>
<organism evidence="17 18">
    <name type="scientific">Gambusia affinis</name>
    <name type="common">Western mosquitofish</name>
    <name type="synonym">Heterandria affinis</name>
    <dbReference type="NCBI Taxonomy" id="33528"/>
    <lineage>
        <taxon>Eukaryota</taxon>
        <taxon>Metazoa</taxon>
        <taxon>Chordata</taxon>
        <taxon>Craniata</taxon>
        <taxon>Vertebrata</taxon>
        <taxon>Euteleostomi</taxon>
        <taxon>Actinopterygii</taxon>
        <taxon>Neopterygii</taxon>
        <taxon>Teleostei</taxon>
        <taxon>Neoteleostei</taxon>
        <taxon>Acanthomorphata</taxon>
        <taxon>Ovalentaria</taxon>
        <taxon>Atherinomorphae</taxon>
        <taxon>Cyprinodontiformes</taxon>
        <taxon>Poeciliidae</taxon>
        <taxon>Poeciliinae</taxon>
        <taxon>Gambusia</taxon>
    </lineage>
</organism>
<dbReference type="PANTHER" id="PTHR11610:SF12">
    <property type="entry name" value="LIPASE MEMBER H"/>
    <property type="match status" value="1"/>
</dbReference>
<keyword evidence="6" id="KW-0732">Signal</keyword>
<dbReference type="InterPro" id="IPR013818">
    <property type="entry name" value="Lipase"/>
</dbReference>
<feature type="non-terminal residue" evidence="17">
    <location>
        <position position="528"/>
    </location>
</feature>
<feature type="domain" description="Lipase" evidence="16">
    <location>
        <begin position="122"/>
        <end position="411"/>
    </location>
</feature>
<evidence type="ECO:0000256" key="6">
    <source>
        <dbReference type="ARBA" id="ARBA00022729"/>
    </source>
</evidence>
<evidence type="ECO:0000256" key="9">
    <source>
        <dbReference type="ARBA" id="ARBA00023098"/>
    </source>
</evidence>
<keyword evidence="11" id="KW-1015">Disulfide bond</keyword>
<evidence type="ECO:0000256" key="3">
    <source>
        <dbReference type="ARBA" id="ARBA00010701"/>
    </source>
</evidence>
<comment type="similarity">
    <text evidence="3 15">Belongs to the AB hydrolase superfamily. Lipase family.</text>
</comment>
<dbReference type="GO" id="GO:0004620">
    <property type="term" value="F:phospholipase activity"/>
    <property type="evidence" value="ECO:0007669"/>
    <property type="project" value="TreeGrafter"/>
</dbReference>
<dbReference type="GO" id="GO:0006654">
    <property type="term" value="P:phosphatidic acid biosynthetic process"/>
    <property type="evidence" value="ECO:0007669"/>
    <property type="project" value="UniProtKB-ARBA"/>
</dbReference>
<sequence length="528" mass="59444">MGRKEESQRAGVSQVKLNVFWSDCCWAIRAVAADVDVVVPDNSSDHIRVYIPSVCLTPMTREPDEQSSCHSAEGIRKSRLNMFLWSCLTPFLLITVQLCKGSPDQRCEEFTDLDLTHALIGTSLRIRLLLYTRHNDSCGVVLSHTNLAEHPEFNMSNPTTFIIHGYRPTGSPPIWLSNFTKRLLARQDMNVVVVDWNSGAANVNYFKVVEKTYKVADSLTAFIKMMQEHGTSLSAIHMIGVSLGAHISGFVGANLNSSIGRITALDPAGPTFTGKPPEMRLDQTDAQFVDALHTDIDFLGFRAPLGHIDFYANGGTDQPGCAKTVLSRDYFKCDHQRSVLLFLDTIYEACPSPAFPCSSYEDFLDGRCMSCDHFGEAGCPVFGYEVIRWKDVLSQLSQTKYYFNTNSDSPYCLTNYRVDVMIWNQKAQKGYMDIKISDGVNEAVAIIEHKATQFMKDTEITMLAMFNRNIQSVKKVSIKYYSGVGCNSKGKLRVLRIRFTPLDRKKKPLCRYDILLVNKKEFTFRPIP</sequence>
<comment type="catalytic activity">
    <reaction evidence="13">
        <text>1-hexadecanoyl-2-(9Z-octadecenoyl)-sn-glycero-3-phosphate + H2O = 2-(9Z-octadecenoyl)-sn-glycero-3-phosphate + hexadecanoate + H(+)</text>
        <dbReference type="Rhea" id="RHEA:40943"/>
        <dbReference type="ChEBI" id="CHEBI:7896"/>
        <dbReference type="ChEBI" id="CHEBI:15377"/>
        <dbReference type="ChEBI" id="CHEBI:15378"/>
        <dbReference type="ChEBI" id="CHEBI:64839"/>
        <dbReference type="ChEBI" id="CHEBI:77593"/>
    </reaction>
    <physiologicalReaction direction="left-to-right" evidence="13">
        <dbReference type="Rhea" id="RHEA:40944"/>
    </physiologicalReaction>
</comment>
<gene>
    <name evidence="17" type="ORF">CCH79_00001924</name>
</gene>
<evidence type="ECO:0000259" key="16">
    <source>
        <dbReference type="Pfam" id="PF00151"/>
    </source>
</evidence>
<evidence type="ECO:0000256" key="12">
    <source>
        <dbReference type="ARBA" id="ARBA00023180"/>
    </source>
</evidence>
<evidence type="ECO:0000256" key="7">
    <source>
        <dbReference type="ARBA" id="ARBA00022801"/>
    </source>
</evidence>
<evidence type="ECO:0000256" key="8">
    <source>
        <dbReference type="ARBA" id="ARBA00022963"/>
    </source>
</evidence>
<dbReference type="PRINTS" id="PR00821">
    <property type="entry name" value="TAGLIPASE"/>
</dbReference>
<dbReference type="FunFam" id="3.40.50.1820:FF:000063">
    <property type="entry name" value="Lipase member H"/>
    <property type="match status" value="1"/>
</dbReference>
<dbReference type="Proteomes" id="UP000250572">
    <property type="component" value="Unassembled WGS sequence"/>
</dbReference>
<dbReference type="InterPro" id="IPR033906">
    <property type="entry name" value="Lipase_N"/>
</dbReference>
<keyword evidence="7" id="KW-0378">Hydrolase</keyword>
<comment type="subcellular location">
    <subcellularLocation>
        <location evidence="1">Cell membrane</location>
    </subcellularLocation>
    <subcellularLocation>
        <location evidence="2">Secreted</location>
    </subcellularLocation>
</comment>
<evidence type="ECO:0000256" key="1">
    <source>
        <dbReference type="ARBA" id="ARBA00004236"/>
    </source>
</evidence>
<dbReference type="STRING" id="33528.ENSGAFP00000003911"/>
<dbReference type="InterPro" id="IPR029058">
    <property type="entry name" value="AB_hydrolase_fold"/>
</dbReference>
<dbReference type="SUPFAM" id="SSF53474">
    <property type="entry name" value="alpha/beta-Hydrolases"/>
    <property type="match status" value="1"/>
</dbReference>
<reference evidence="17 18" key="1">
    <citation type="journal article" date="2018" name="G3 (Bethesda)">
        <title>A High-Quality Reference Genome for the Invasive Mosquitofish Gambusia affinis Using a Chicago Library.</title>
        <authorList>
            <person name="Hoffberg S.L."/>
            <person name="Troendle N.J."/>
            <person name="Glenn T.C."/>
            <person name="Mahmud O."/>
            <person name="Louha S."/>
            <person name="Chalopin D."/>
            <person name="Bennetzen J.L."/>
            <person name="Mauricio R."/>
        </authorList>
    </citation>
    <scope>NUCLEOTIDE SEQUENCE [LARGE SCALE GENOMIC DNA]</scope>
    <source>
        <strain evidence="17">NE01/NJP1002.9</strain>
        <tissue evidence="17">Muscle</tissue>
    </source>
</reference>
<evidence type="ECO:0000256" key="10">
    <source>
        <dbReference type="ARBA" id="ARBA00023136"/>
    </source>
</evidence>
<dbReference type="GO" id="GO:0005886">
    <property type="term" value="C:plasma membrane"/>
    <property type="evidence" value="ECO:0007669"/>
    <property type="project" value="UniProtKB-SubCell"/>
</dbReference>
<dbReference type="InterPro" id="IPR000734">
    <property type="entry name" value="TAG_lipase"/>
</dbReference>
<evidence type="ECO:0000256" key="15">
    <source>
        <dbReference type="RuleBase" id="RU004262"/>
    </source>
</evidence>
<comment type="caution">
    <text evidence="17">The sequence shown here is derived from an EMBL/GenBank/DDBJ whole genome shotgun (WGS) entry which is preliminary data.</text>
</comment>
<dbReference type="Pfam" id="PF00151">
    <property type="entry name" value="Lipase"/>
    <property type="match status" value="1"/>
</dbReference>
<dbReference type="PANTHER" id="PTHR11610">
    <property type="entry name" value="LIPASE"/>
    <property type="match status" value="1"/>
</dbReference>
<keyword evidence="8" id="KW-0442">Lipid degradation</keyword>
<dbReference type="GO" id="GO:0008201">
    <property type="term" value="F:heparin binding"/>
    <property type="evidence" value="ECO:0007669"/>
    <property type="project" value="UniProtKB-ARBA"/>
</dbReference>
<evidence type="ECO:0000256" key="14">
    <source>
        <dbReference type="ARBA" id="ARBA00049600"/>
    </source>
</evidence>
<dbReference type="AlphaFoldDB" id="A0A315VHJ4"/>
<evidence type="ECO:0000256" key="11">
    <source>
        <dbReference type="ARBA" id="ARBA00023157"/>
    </source>
</evidence>
<comment type="function">
    <text evidence="14">Hydrolyzes specifically phosphatidic acid (PA) to produce 2-acyl lysophosphatidic acid (LPA; a potent bioactive lipid mediator) and fatty acid. Does not hydrolyze other phospholipids, like phosphatidylserine (PS), phosphatidylcholine (PC) and phosphatidylethanolamine (PE) or triacylglycerol (TG).</text>
</comment>
<evidence type="ECO:0000256" key="4">
    <source>
        <dbReference type="ARBA" id="ARBA00022475"/>
    </source>
</evidence>
<keyword evidence="12" id="KW-0325">Glycoprotein</keyword>
<keyword evidence="9" id="KW-0443">Lipid metabolism</keyword>
<dbReference type="GO" id="GO:0005615">
    <property type="term" value="C:extracellular space"/>
    <property type="evidence" value="ECO:0007669"/>
    <property type="project" value="UniProtKB-ARBA"/>
</dbReference>
<keyword evidence="5" id="KW-0964">Secreted</keyword>
<dbReference type="EMBL" id="NHOQ01001678">
    <property type="protein sequence ID" value="PWA22923.1"/>
    <property type="molecule type" value="Genomic_DNA"/>
</dbReference>
<evidence type="ECO:0000256" key="2">
    <source>
        <dbReference type="ARBA" id="ARBA00004613"/>
    </source>
</evidence>
<keyword evidence="4" id="KW-1003">Cell membrane</keyword>
<keyword evidence="18" id="KW-1185">Reference proteome</keyword>
<proteinExistence type="inferred from homology"/>
<accession>A0A315VHJ4</accession>